<comment type="subcellular location">
    <subcellularLocation>
        <location evidence="7">Cytoplasm</location>
    </subcellularLocation>
</comment>
<feature type="binding site" evidence="7">
    <location>
        <begin position="330"/>
        <end position="334"/>
    </location>
    <ligand>
        <name>ATP</name>
        <dbReference type="ChEBI" id="CHEBI:30616"/>
    </ligand>
</feature>
<dbReference type="GO" id="GO:0000287">
    <property type="term" value="F:magnesium ion binding"/>
    <property type="evidence" value="ECO:0007669"/>
    <property type="project" value="UniProtKB-UniRule"/>
</dbReference>
<dbReference type="PANTHER" id="PTHR21060:SF15">
    <property type="entry name" value="ACETATE KINASE-RELATED"/>
    <property type="match status" value="1"/>
</dbReference>
<dbReference type="GO" id="GO:0005524">
    <property type="term" value="F:ATP binding"/>
    <property type="evidence" value="ECO:0007669"/>
    <property type="project" value="UniProtKB-KW"/>
</dbReference>
<feature type="site" description="Transition state stabilizer" evidence="7">
    <location>
        <position position="177"/>
    </location>
</feature>
<evidence type="ECO:0000256" key="1">
    <source>
        <dbReference type="ARBA" id="ARBA00008748"/>
    </source>
</evidence>
<sequence>MYLVINSGSSSIKFKIFQLSSDNLVLFAEGLAERIGVDGNLIIKYNDKNFNYKEELQNHDKAVALILNRLLELGIIKDYDDITAIGSRVVHGGQQIKESVIIDEKILNIITECIRLAPLHNKGALVAISAFRKLLPTTPQIACFDTSYHQTIEDTKYLYPVPKQWYSNLEIRKYGFHGISYQYIVEKMADTLKKSIDDVNLVICHLGNGSSACCVKNGKSYDTTMGFTPLAGLMMGTRCGDIDPSIIEFVAKEQQLSVSEVTAILNQNSGLLGISGVSSDMRDIIKKMDEGDRDAKIAFEMFTDRISQTIVKFLNNFQLTKLDGIVFTAGIGENSHRVRERVIEKILLVDTKIDNSRNKADYNDVKLISSDESSLAIYACRTNEEEMIAREINFLLKK</sequence>
<dbReference type="NCBIfam" id="TIGR00016">
    <property type="entry name" value="ackA"/>
    <property type="match status" value="1"/>
</dbReference>
<dbReference type="EMBL" id="CP006934">
    <property type="protein sequence ID" value="AHI54113.1"/>
    <property type="molecule type" value="Genomic_DNA"/>
</dbReference>
<evidence type="ECO:0000313" key="9">
    <source>
        <dbReference type="EMBL" id="AHI54113.1"/>
    </source>
</evidence>
<feature type="binding site" evidence="7">
    <location>
        <position position="13"/>
    </location>
    <ligand>
        <name>ATP</name>
        <dbReference type="ChEBI" id="CHEBI:30616"/>
    </ligand>
</feature>
<dbReference type="InterPro" id="IPR043129">
    <property type="entry name" value="ATPase_NBD"/>
</dbReference>
<keyword evidence="2 7" id="KW-0808">Transferase</keyword>
<feature type="binding site" evidence="7">
    <location>
        <position position="6"/>
    </location>
    <ligand>
        <name>Mg(2+)</name>
        <dbReference type="ChEBI" id="CHEBI:18420"/>
    </ligand>
</feature>
<dbReference type="PATRIC" id="fig|1276257.3.peg.723"/>
<feature type="binding site" evidence="7">
    <location>
        <begin position="280"/>
        <end position="282"/>
    </location>
    <ligand>
        <name>ATP</name>
        <dbReference type="ChEBI" id="CHEBI:30616"/>
    </ligand>
</feature>
<keyword evidence="7" id="KW-0963">Cytoplasm</keyword>
<keyword evidence="5 7" id="KW-0418">Kinase</keyword>
<proteinExistence type="inferred from homology"/>
<dbReference type="EC" id="2.7.2.1" evidence="7"/>
<name>W6AA96_9MOLU</name>
<feature type="binding site" evidence="7">
    <location>
        <position position="88"/>
    </location>
    <ligand>
        <name>substrate</name>
    </ligand>
</feature>
<comment type="pathway">
    <text evidence="7">Metabolic intermediate biosynthesis; acetyl-CoA biosynthesis; acetyl-CoA from acetate: step 1/2.</text>
</comment>
<protein>
    <recommendedName>
        <fullName evidence="7">Acetate kinase</fullName>
        <ecNumber evidence="7">2.7.2.1</ecNumber>
    </recommendedName>
    <alternativeName>
        <fullName evidence="7">Acetokinase</fullName>
    </alternativeName>
</protein>
<comment type="subunit">
    <text evidence="7">Homodimer.</text>
</comment>
<dbReference type="PANTHER" id="PTHR21060">
    <property type="entry name" value="ACETATE KINASE"/>
    <property type="match status" value="1"/>
</dbReference>
<gene>
    <name evidence="7 9" type="primary">ackA</name>
    <name evidence="9" type="ORF">SSABA_v1c07110</name>
</gene>
<dbReference type="UniPathway" id="UPA00340">
    <property type="reaction ID" value="UER00458"/>
</dbReference>
<keyword evidence="4 7" id="KW-0547">Nucleotide-binding</keyword>
<evidence type="ECO:0000256" key="3">
    <source>
        <dbReference type="ARBA" id="ARBA00022723"/>
    </source>
</evidence>
<comment type="function">
    <text evidence="7">Catalyzes the formation of acetyl phosphate from acetate and ATP. Can also catalyze the reverse reaction.</text>
</comment>
<dbReference type="STRING" id="1276257.SSABA_v1c07110"/>
<comment type="cofactor">
    <cofactor evidence="7">
        <name>Mg(2+)</name>
        <dbReference type="ChEBI" id="CHEBI:18420"/>
    </cofactor>
    <cofactor evidence="7">
        <name>Mn(2+)</name>
        <dbReference type="ChEBI" id="CHEBI:29035"/>
    </cofactor>
    <text evidence="7">Mg(2+). Can also accept Mn(2+).</text>
</comment>
<dbReference type="PIRSF" id="PIRSF000722">
    <property type="entry name" value="Acetate_prop_kin"/>
    <property type="match status" value="1"/>
</dbReference>
<dbReference type="OrthoDB" id="9802453at2"/>
<keyword evidence="7" id="KW-0460">Magnesium</keyword>
<dbReference type="GO" id="GO:0005737">
    <property type="term" value="C:cytoplasm"/>
    <property type="evidence" value="ECO:0007669"/>
    <property type="project" value="UniProtKB-SubCell"/>
</dbReference>
<evidence type="ECO:0000256" key="4">
    <source>
        <dbReference type="ARBA" id="ARBA00022741"/>
    </source>
</evidence>
<dbReference type="GO" id="GO:0006085">
    <property type="term" value="P:acetyl-CoA biosynthetic process"/>
    <property type="evidence" value="ECO:0007669"/>
    <property type="project" value="UniProtKB-UniRule"/>
</dbReference>
<keyword evidence="3 7" id="KW-0479">Metal-binding</keyword>
<dbReference type="AlphaFoldDB" id="W6AA96"/>
<accession>W6AA96</accession>
<feature type="active site" description="Proton donor/acceptor" evidence="7">
    <location>
        <position position="145"/>
    </location>
</feature>
<dbReference type="InterPro" id="IPR004372">
    <property type="entry name" value="Ac/propionate_kinase"/>
</dbReference>
<dbReference type="Pfam" id="PF00871">
    <property type="entry name" value="Acetate_kinase"/>
    <property type="match status" value="1"/>
</dbReference>
<evidence type="ECO:0000313" key="10">
    <source>
        <dbReference type="Proteomes" id="UP000019265"/>
    </source>
</evidence>
<reference evidence="9 10" key="1">
    <citation type="journal article" date="2014" name="Genome Biol. Evol.">
        <title>Molecular evolution of the substrate utilization strategies and putative virulence factors in mosquito-associated Spiroplasma species.</title>
        <authorList>
            <person name="Chang T.H."/>
            <person name="Lo W.S."/>
            <person name="Ku C."/>
            <person name="Chen L.L."/>
            <person name="Kuo C.H."/>
        </authorList>
    </citation>
    <scope>NUCLEOTIDE SEQUENCE [LARGE SCALE GENOMIC DNA]</scope>
    <source>
        <strain evidence="9">Ar-1343</strain>
    </source>
</reference>
<dbReference type="InterPro" id="IPR000890">
    <property type="entry name" value="Aliphatic_acid_kin_short-chain"/>
</dbReference>
<comment type="catalytic activity">
    <reaction evidence="7">
        <text>acetate + ATP = acetyl phosphate + ADP</text>
        <dbReference type="Rhea" id="RHEA:11352"/>
        <dbReference type="ChEBI" id="CHEBI:22191"/>
        <dbReference type="ChEBI" id="CHEBI:30089"/>
        <dbReference type="ChEBI" id="CHEBI:30616"/>
        <dbReference type="ChEBI" id="CHEBI:456216"/>
        <dbReference type="EC" id="2.7.2.1"/>
    </reaction>
</comment>
<dbReference type="GO" id="GO:0008776">
    <property type="term" value="F:acetate kinase activity"/>
    <property type="evidence" value="ECO:0007669"/>
    <property type="project" value="UniProtKB-UniRule"/>
</dbReference>
<feature type="site" description="Transition state stabilizer" evidence="7">
    <location>
        <position position="238"/>
    </location>
</feature>
<dbReference type="eggNOG" id="COG0282">
    <property type="taxonomic scope" value="Bacteria"/>
</dbReference>
<dbReference type="HAMAP" id="MF_00020">
    <property type="entry name" value="Acetate_kinase"/>
    <property type="match status" value="1"/>
</dbReference>
<dbReference type="PROSITE" id="PS01076">
    <property type="entry name" value="ACETATE_KINASE_2"/>
    <property type="match status" value="1"/>
</dbReference>
<evidence type="ECO:0000256" key="5">
    <source>
        <dbReference type="ARBA" id="ARBA00022777"/>
    </source>
</evidence>
<dbReference type="InterPro" id="IPR023865">
    <property type="entry name" value="Aliphatic_acid_kinase_CS"/>
</dbReference>
<dbReference type="Proteomes" id="UP000019265">
    <property type="component" value="Chromosome"/>
</dbReference>
<dbReference type="RefSeq" id="WP_025251251.1">
    <property type="nucleotide sequence ID" value="NZ_CP006934.1"/>
</dbReference>
<dbReference type="SUPFAM" id="SSF53067">
    <property type="entry name" value="Actin-like ATPase domain"/>
    <property type="match status" value="2"/>
</dbReference>
<keyword evidence="10" id="KW-1185">Reference proteome</keyword>
<dbReference type="KEGG" id="ssab:SSABA_v1c07110"/>
<evidence type="ECO:0000256" key="2">
    <source>
        <dbReference type="ARBA" id="ARBA00022679"/>
    </source>
</evidence>
<feature type="binding site" evidence="7">
    <location>
        <position position="384"/>
    </location>
    <ligand>
        <name>Mg(2+)</name>
        <dbReference type="ChEBI" id="CHEBI:18420"/>
    </ligand>
</feature>
<dbReference type="PRINTS" id="PR00471">
    <property type="entry name" value="ACETATEKNASE"/>
</dbReference>
<evidence type="ECO:0000256" key="7">
    <source>
        <dbReference type="HAMAP-Rule" id="MF_00020"/>
    </source>
</evidence>
<dbReference type="GO" id="GO:0006083">
    <property type="term" value="P:acetate metabolic process"/>
    <property type="evidence" value="ECO:0007669"/>
    <property type="project" value="TreeGrafter"/>
</dbReference>
<dbReference type="CDD" id="cd24010">
    <property type="entry name" value="ASKHA_NBD_AcK_PK"/>
    <property type="match status" value="1"/>
</dbReference>
<keyword evidence="6 7" id="KW-0067">ATP-binding</keyword>
<organism evidence="9 10">
    <name type="scientific">Spiroplasma sabaudiense Ar-1343</name>
    <dbReference type="NCBI Taxonomy" id="1276257"/>
    <lineage>
        <taxon>Bacteria</taxon>
        <taxon>Bacillati</taxon>
        <taxon>Mycoplasmatota</taxon>
        <taxon>Mollicutes</taxon>
        <taxon>Entomoplasmatales</taxon>
        <taxon>Spiroplasmataceae</taxon>
        <taxon>Spiroplasma</taxon>
    </lineage>
</organism>
<evidence type="ECO:0000256" key="6">
    <source>
        <dbReference type="ARBA" id="ARBA00022840"/>
    </source>
</evidence>
<dbReference type="HOGENOM" id="CLU_020352_0_1_14"/>
<dbReference type="Gene3D" id="3.30.420.40">
    <property type="match status" value="2"/>
</dbReference>
<evidence type="ECO:0000256" key="8">
    <source>
        <dbReference type="RuleBase" id="RU003835"/>
    </source>
</evidence>
<comment type="similarity">
    <text evidence="1 7 8">Belongs to the acetokinase family.</text>
</comment>
<feature type="binding site" evidence="7">
    <location>
        <begin position="205"/>
        <end position="209"/>
    </location>
    <ligand>
        <name>ATP</name>
        <dbReference type="ChEBI" id="CHEBI:30616"/>
    </ligand>
</feature>